<dbReference type="RefSeq" id="WP_230222798.1">
    <property type="nucleotide sequence ID" value="NZ_JAJKFT010000010.1"/>
</dbReference>
<name>A0A9X1MQY8_9BACT</name>
<organism evidence="2 3">
    <name type="scientific">Blastopirellula sediminis</name>
    <dbReference type="NCBI Taxonomy" id="2894196"/>
    <lineage>
        <taxon>Bacteria</taxon>
        <taxon>Pseudomonadati</taxon>
        <taxon>Planctomycetota</taxon>
        <taxon>Planctomycetia</taxon>
        <taxon>Pirellulales</taxon>
        <taxon>Pirellulaceae</taxon>
        <taxon>Blastopirellula</taxon>
    </lineage>
</organism>
<gene>
    <name evidence="2" type="ORF">LOC68_22190</name>
</gene>
<accession>A0A9X1MQY8</accession>
<sequence>MKFRMPPSLRLAICAICVAASTSLALAVPPAVDLLPDTTKGFVSLPDFDELSAHFDKTQLGELAQHENMKPFTDDLLEQFKERLSDGGVKLGIKVDDLKGVYAGEIAFALLQPGKDEDYPKMDNPTHAMMLIVDVTGKQKEANALLAKIDKNQVEQGAVKSSVTIGGAPGVKYVFPKKKGEVEARIAYYLINQDQLLAGDNLDVMTAVVKAQAAGKAATPLSGLKAYMEVQARVDKAAAGLAPDIRWFVEPFGLVEVMRAQSGGRKKRGKDLLKLLQGEGFEAIQGGGGVVNFNVGPNNEFDILHRSFAYAPNDPSAAPGDRFVRGARVMDFPNGAMIAPPAWVPDGVATYFAFRFDMQDAFKYVKTIVNAYADDEIFDEVMESLKEDNLGPQVDIPQDIVPYLGDEVILISDCAIPVTTESERRLMAVELTDVAKVKAAVWKILKNEPNAEPLELKDADGNQIEGWKLEEVEEELPTLTIVGPTMPTALVMATAKEEEEQPKMPNMAITIHDKWLLVSSHVGLLEKTLLSKSDLAGATDFVRVQKALASLGLDQDSFYQFGRTDESFRVTHEMLRTNQMPQSKSLLGEAINRIWAIGHEDEKHRMQELDASKLPPFEQMAPYLGPAGFFVTTEPDGWMETGVTLRK</sequence>
<evidence type="ECO:0000256" key="1">
    <source>
        <dbReference type="SAM" id="SignalP"/>
    </source>
</evidence>
<proteinExistence type="predicted"/>
<protein>
    <recommendedName>
        <fullName evidence="4">DUF3352 domain-containing protein</fullName>
    </recommendedName>
</protein>
<reference evidence="2" key="1">
    <citation type="submission" date="2021-11" db="EMBL/GenBank/DDBJ databases">
        <title>Genome sequence.</title>
        <authorList>
            <person name="Sun Q."/>
        </authorList>
    </citation>
    <scope>NUCLEOTIDE SEQUENCE</scope>
    <source>
        <strain evidence="2">JC732</strain>
    </source>
</reference>
<comment type="caution">
    <text evidence="2">The sequence shown here is derived from an EMBL/GenBank/DDBJ whole genome shotgun (WGS) entry which is preliminary data.</text>
</comment>
<evidence type="ECO:0000313" key="2">
    <source>
        <dbReference type="EMBL" id="MCC9631111.1"/>
    </source>
</evidence>
<dbReference type="AlphaFoldDB" id="A0A9X1MQY8"/>
<feature type="chain" id="PRO_5040739912" description="DUF3352 domain-containing protein" evidence="1">
    <location>
        <begin position="28"/>
        <end position="647"/>
    </location>
</feature>
<evidence type="ECO:0008006" key="4">
    <source>
        <dbReference type="Google" id="ProtNLM"/>
    </source>
</evidence>
<evidence type="ECO:0000313" key="3">
    <source>
        <dbReference type="Proteomes" id="UP001139103"/>
    </source>
</evidence>
<dbReference type="EMBL" id="JAJKFT010000010">
    <property type="protein sequence ID" value="MCC9631111.1"/>
    <property type="molecule type" value="Genomic_DNA"/>
</dbReference>
<feature type="signal peptide" evidence="1">
    <location>
        <begin position="1"/>
        <end position="27"/>
    </location>
</feature>
<dbReference type="Proteomes" id="UP001139103">
    <property type="component" value="Unassembled WGS sequence"/>
</dbReference>
<keyword evidence="1" id="KW-0732">Signal</keyword>
<keyword evidence="3" id="KW-1185">Reference proteome</keyword>